<accession>A0AB39L839</accession>
<dbReference type="Pfam" id="PF13538">
    <property type="entry name" value="UvrD_C_2"/>
    <property type="match status" value="1"/>
</dbReference>
<dbReference type="RefSeq" id="WP_369046795.1">
    <property type="nucleotide sequence ID" value="NZ_CP163302.1"/>
</dbReference>
<dbReference type="AlphaFoldDB" id="A0AB39L839"/>
<dbReference type="InterPro" id="IPR027785">
    <property type="entry name" value="UvrD-like_helicase_C"/>
</dbReference>
<organism evidence="3">
    <name type="scientific">Sinomonas puerhi</name>
    <dbReference type="NCBI Taxonomy" id="3238584"/>
    <lineage>
        <taxon>Bacteria</taxon>
        <taxon>Bacillati</taxon>
        <taxon>Actinomycetota</taxon>
        <taxon>Actinomycetes</taxon>
        <taxon>Micrococcales</taxon>
        <taxon>Micrococcaceae</taxon>
        <taxon>Sinomonas</taxon>
    </lineage>
</organism>
<evidence type="ECO:0000313" key="3">
    <source>
        <dbReference type="EMBL" id="XDP46480.1"/>
    </source>
</evidence>
<gene>
    <name evidence="3" type="ORF">AB5L97_05580</name>
</gene>
<dbReference type="PANTHER" id="PTHR11070">
    <property type="entry name" value="UVRD / RECB / PCRA DNA HELICASE FAMILY MEMBER"/>
    <property type="match status" value="1"/>
</dbReference>
<dbReference type="GO" id="GO:0000725">
    <property type="term" value="P:recombinational repair"/>
    <property type="evidence" value="ECO:0007669"/>
    <property type="project" value="TreeGrafter"/>
</dbReference>
<dbReference type="InterPro" id="IPR011528">
    <property type="entry name" value="NERD"/>
</dbReference>
<dbReference type="SUPFAM" id="SSF52540">
    <property type="entry name" value="P-loop containing nucleoside triphosphate hydrolases"/>
    <property type="match status" value="1"/>
</dbReference>
<feature type="domain" description="NERD" evidence="1">
    <location>
        <begin position="16"/>
        <end position="118"/>
    </location>
</feature>
<feature type="domain" description="UvrD-like helicase C-terminal" evidence="2">
    <location>
        <begin position="513"/>
        <end position="554"/>
    </location>
</feature>
<dbReference type="GO" id="GO:0043138">
    <property type="term" value="F:3'-5' DNA helicase activity"/>
    <property type="evidence" value="ECO:0007669"/>
    <property type="project" value="TreeGrafter"/>
</dbReference>
<dbReference type="GO" id="GO:0003677">
    <property type="term" value="F:DNA binding"/>
    <property type="evidence" value="ECO:0007669"/>
    <property type="project" value="InterPro"/>
</dbReference>
<dbReference type="Gene3D" id="3.40.50.300">
    <property type="entry name" value="P-loop containing nucleotide triphosphate hydrolases"/>
    <property type="match status" value="2"/>
</dbReference>
<dbReference type="PANTHER" id="PTHR11070:SF2">
    <property type="entry name" value="ATP-DEPENDENT DNA HELICASE SRS2"/>
    <property type="match status" value="1"/>
</dbReference>
<dbReference type="Pfam" id="PF13245">
    <property type="entry name" value="AAA_19"/>
    <property type="match status" value="1"/>
</dbReference>
<dbReference type="Pfam" id="PF08378">
    <property type="entry name" value="NERD"/>
    <property type="match status" value="1"/>
</dbReference>
<sequence>MARMMPAYCPNDAPPGERALYAALSSSSETADWIVLHSLGIADHVRQVEGEADFVVIVPEHGVLVIEVKSHQSIHRRADGRWKLGNDAPTTRGPFQQVRECMHSLRNFLERKHVDLRSVPLLYAVWFTSIRARTMLPEDPEWHAWQVLDSEDLRAAPAAVTRTLEAGTKHLNEKIKYFSYGGLGPDRTEAERIGSTLRPRFELATVPGDRRRARSSELVAFVEEQYQALDAVAENRAVLFSGPAGCGKTFLAMEAARREVAMGRRGRLLCFNRFLGKRLSADMSDVEHLRVGTFHQELLHLAGLSKAPDGADQSFWERELPERAMEALVEGGDGLTNDFLAVDEIQDLATEPYLDVLDLMVSGGLKEGRVLLFGDFERQAIYGNEQGRERLRARVPSMTSYRLFLNCRNLPRIGFQVNLLSKLEPGYQKGQFRRPDDGVDPSVLPYASRRDQSAQLVKAVRSLRDEGFELDEIVVLSPLGSSSTAETTPDPWLRQVLRPADGGPPRRGQLAYSTIQAFKGLDAPAVIITDMDRDVPNYESLLYVGLTRATDRLFALIESGTLRAAFGGHP</sequence>
<dbReference type="KEGG" id="spue:AB5L97_05580"/>
<dbReference type="EMBL" id="CP163302">
    <property type="protein sequence ID" value="XDP46480.1"/>
    <property type="molecule type" value="Genomic_DNA"/>
</dbReference>
<dbReference type="InterPro" id="IPR000212">
    <property type="entry name" value="DNA_helicase_UvrD/REP"/>
</dbReference>
<proteinExistence type="predicted"/>
<dbReference type="InterPro" id="IPR027417">
    <property type="entry name" value="P-loop_NTPase"/>
</dbReference>
<evidence type="ECO:0000259" key="1">
    <source>
        <dbReference type="Pfam" id="PF08378"/>
    </source>
</evidence>
<evidence type="ECO:0000259" key="2">
    <source>
        <dbReference type="Pfam" id="PF13538"/>
    </source>
</evidence>
<dbReference type="GO" id="GO:0005524">
    <property type="term" value="F:ATP binding"/>
    <property type="evidence" value="ECO:0007669"/>
    <property type="project" value="InterPro"/>
</dbReference>
<reference evidence="3" key="1">
    <citation type="submission" date="2024-07" db="EMBL/GenBank/DDBJ databases">
        <authorList>
            <person name="fu j."/>
        </authorList>
    </citation>
    <scope>NUCLEOTIDE SEQUENCE</scope>
    <source>
        <strain evidence="3">P10A9</strain>
    </source>
</reference>
<name>A0AB39L839_9MICC</name>
<protein>
    <submittedName>
        <fullName evidence="3">NERD domain-containing protein</fullName>
    </submittedName>
</protein>